<dbReference type="PANTHER" id="PTHR43245:SF51">
    <property type="entry name" value="SHORT CHAIN DEHYDROGENASE_REDUCTASE FAMILY 42E, MEMBER 2"/>
    <property type="match status" value="1"/>
</dbReference>
<evidence type="ECO:0000256" key="32">
    <source>
        <dbReference type="ARBA" id="ARBA00066634"/>
    </source>
</evidence>
<comment type="catalytic activity">
    <reaction evidence="24">
        <text>a 3beta-hydroxysteroid-4alpha-carboxylate + NAD(+) = a 3-oxosteroid + CO2 + NADH</text>
        <dbReference type="Rhea" id="RHEA:34775"/>
        <dbReference type="ChEBI" id="CHEBI:16526"/>
        <dbReference type="ChEBI" id="CHEBI:47788"/>
        <dbReference type="ChEBI" id="CHEBI:57540"/>
        <dbReference type="ChEBI" id="CHEBI:57945"/>
        <dbReference type="ChEBI" id="CHEBI:136966"/>
        <dbReference type="EC" id="1.1.1.170"/>
    </reaction>
</comment>
<keyword evidence="17" id="KW-0443">Lipid metabolism</keyword>
<comment type="catalytic activity">
    <reaction evidence="30">
        <text>4alpha-carboxyzymosterol + NADP(+) = zymosterone + CO2 + NADPH</text>
        <dbReference type="Rhea" id="RHEA:33455"/>
        <dbReference type="ChEBI" id="CHEBI:16526"/>
        <dbReference type="ChEBI" id="CHEBI:52386"/>
        <dbReference type="ChEBI" id="CHEBI:57783"/>
        <dbReference type="ChEBI" id="CHEBI:58349"/>
        <dbReference type="ChEBI" id="CHEBI:143575"/>
    </reaction>
    <physiologicalReaction direction="left-to-right" evidence="30">
        <dbReference type="Rhea" id="RHEA:33456"/>
    </physiologicalReaction>
</comment>
<keyword evidence="37" id="KW-1185">Reference proteome</keyword>
<evidence type="ECO:0000313" key="37">
    <source>
        <dbReference type="Proteomes" id="UP000887568"/>
    </source>
</evidence>
<comment type="similarity">
    <text evidence="3 34">Belongs to the 3-beta-HSD family.</text>
</comment>
<keyword evidence="9" id="KW-0152">Cholesterol biosynthesis</keyword>
<evidence type="ECO:0000256" key="31">
    <source>
        <dbReference type="ARBA" id="ARBA00060653"/>
    </source>
</evidence>
<name>A0A913ZW54_PATMI</name>
<evidence type="ECO:0000256" key="6">
    <source>
        <dbReference type="ARBA" id="ARBA00022548"/>
    </source>
</evidence>
<comment type="catalytic activity">
    <reaction evidence="26">
        <text>4alpha-carboxy-4beta-methyl-5alpha-cholest-8-en-3beta-ol + NAD(+) = 4alpha-methyl-5alpha-cholest-8-en-3-one + CO2 + NADH</text>
        <dbReference type="Rhea" id="RHEA:47168"/>
        <dbReference type="ChEBI" id="CHEBI:16526"/>
        <dbReference type="ChEBI" id="CHEBI:57540"/>
        <dbReference type="ChEBI" id="CHEBI:57945"/>
        <dbReference type="ChEBI" id="CHEBI:87047"/>
        <dbReference type="ChEBI" id="CHEBI:87050"/>
    </reaction>
    <physiologicalReaction direction="left-to-right" evidence="26">
        <dbReference type="Rhea" id="RHEA:47169"/>
    </physiologicalReaction>
</comment>
<dbReference type="EC" id="1.1.1.170" evidence="32"/>
<keyword evidence="6" id="KW-0153">Cholesterol metabolism</keyword>
<dbReference type="Proteomes" id="UP000887568">
    <property type="component" value="Unplaced"/>
</dbReference>
<comment type="subunit">
    <text evidence="4">Homodimer.</text>
</comment>
<dbReference type="AlphaFoldDB" id="A0A913ZW54"/>
<evidence type="ECO:0000256" key="5">
    <source>
        <dbReference type="ARBA" id="ARBA00022516"/>
    </source>
</evidence>
<comment type="catalytic activity">
    <reaction evidence="28">
        <text>4alpha-carboxy-5alpha-cholest-8-ene-3beta-ol + NAD(+) = 5alpha-cholest-8-en-3-one + CO2 + NADH</text>
        <dbReference type="Rhea" id="RHEA:47172"/>
        <dbReference type="ChEBI" id="CHEBI:16526"/>
        <dbReference type="ChEBI" id="CHEBI:57540"/>
        <dbReference type="ChEBI" id="CHEBI:57945"/>
        <dbReference type="ChEBI" id="CHEBI:87055"/>
        <dbReference type="ChEBI" id="CHEBI:87056"/>
    </reaction>
    <physiologicalReaction direction="left-to-right" evidence="28">
        <dbReference type="Rhea" id="RHEA:47173"/>
    </physiologicalReaction>
</comment>
<dbReference type="InterPro" id="IPR036291">
    <property type="entry name" value="NAD(P)-bd_dom_sf"/>
</dbReference>
<evidence type="ECO:0000256" key="24">
    <source>
        <dbReference type="ARBA" id="ARBA00051208"/>
    </source>
</evidence>
<dbReference type="SUPFAM" id="SSF51735">
    <property type="entry name" value="NAD(P)-binding Rossmann-fold domains"/>
    <property type="match status" value="1"/>
</dbReference>
<dbReference type="OrthoDB" id="10262413at2759"/>
<accession>A0A913ZW54</accession>
<comment type="catalytic activity">
    <reaction evidence="21">
        <text>4alpha-carboxyzymosterol + NAD(+) = zymosterone + CO2 + NADH</text>
        <dbReference type="Rhea" id="RHEA:47164"/>
        <dbReference type="ChEBI" id="CHEBI:16526"/>
        <dbReference type="ChEBI" id="CHEBI:52386"/>
        <dbReference type="ChEBI" id="CHEBI:57540"/>
        <dbReference type="ChEBI" id="CHEBI:57945"/>
        <dbReference type="ChEBI" id="CHEBI:143575"/>
    </reaction>
    <physiologicalReaction direction="left-to-right" evidence="21">
        <dbReference type="Rhea" id="RHEA:47165"/>
    </physiologicalReaction>
</comment>
<evidence type="ECO:0000256" key="18">
    <source>
        <dbReference type="ARBA" id="ARBA00023136"/>
    </source>
</evidence>
<comment type="catalytic activity">
    <reaction evidence="23">
        <text>a 3beta-hydroxysteroid-4alpha-carboxylate + NADP(+) = a 3-oxosteroid + CO2 + NADPH</text>
        <dbReference type="Rhea" id="RHEA:34771"/>
        <dbReference type="ChEBI" id="CHEBI:16526"/>
        <dbReference type="ChEBI" id="CHEBI:47788"/>
        <dbReference type="ChEBI" id="CHEBI:57783"/>
        <dbReference type="ChEBI" id="CHEBI:58349"/>
        <dbReference type="ChEBI" id="CHEBI:136966"/>
        <dbReference type="EC" id="1.1.1.170"/>
    </reaction>
</comment>
<dbReference type="GO" id="GO:0000252">
    <property type="term" value="F:3-beta-hydroxysteroid dehydrogenase [NAD(P)+]/C4-decarboxylase activity"/>
    <property type="evidence" value="ECO:0007669"/>
    <property type="project" value="UniProtKB-EC"/>
</dbReference>
<evidence type="ECO:0000256" key="22">
    <source>
        <dbReference type="ARBA" id="ARBA00051020"/>
    </source>
</evidence>
<keyword evidence="13" id="KW-0007">Acetylation</keyword>
<reference evidence="36" key="1">
    <citation type="submission" date="2022-11" db="UniProtKB">
        <authorList>
            <consortium name="EnsemblMetazoa"/>
        </authorList>
    </citation>
    <scope>IDENTIFICATION</scope>
</reference>
<evidence type="ECO:0000256" key="26">
    <source>
        <dbReference type="ARBA" id="ARBA00051762"/>
    </source>
</evidence>
<evidence type="ECO:0000256" key="34">
    <source>
        <dbReference type="RuleBase" id="RU004475"/>
    </source>
</evidence>
<evidence type="ECO:0000256" key="30">
    <source>
        <dbReference type="ARBA" id="ARBA00052802"/>
    </source>
</evidence>
<evidence type="ECO:0000256" key="29">
    <source>
        <dbReference type="ARBA" id="ARBA00052679"/>
    </source>
</evidence>
<comment type="pathway">
    <text evidence="31">Steroid biosynthesis; zymosterol biosynthesis; zymosterol from lanosterol: step 4/6.</text>
</comment>
<evidence type="ECO:0000256" key="33">
    <source>
        <dbReference type="ARBA" id="ARBA00074569"/>
    </source>
</evidence>
<evidence type="ECO:0000256" key="27">
    <source>
        <dbReference type="ARBA" id="ARBA00051958"/>
    </source>
</evidence>
<evidence type="ECO:0000256" key="25">
    <source>
        <dbReference type="ARBA" id="ARBA00051429"/>
    </source>
</evidence>
<dbReference type="PANTHER" id="PTHR43245">
    <property type="entry name" value="BIFUNCTIONAL POLYMYXIN RESISTANCE PROTEIN ARNA"/>
    <property type="match status" value="1"/>
</dbReference>
<keyword evidence="10" id="KW-0256">Endoplasmic reticulum</keyword>
<feature type="transmembrane region" description="Helical" evidence="34">
    <location>
        <begin position="319"/>
        <end position="338"/>
    </location>
</feature>
<comment type="subcellular location">
    <subcellularLocation>
        <location evidence="1">Endoplasmic reticulum membrane</location>
        <topology evidence="1">Single-pass membrane protein</topology>
    </subcellularLocation>
    <subcellularLocation>
        <location evidence="2">Lipid droplet</location>
    </subcellularLocation>
</comment>
<organism evidence="36 37">
    <name type="scientific">Patiria miniata</name>
    <name type="common">Bat star</name>
    <name type="synonym">Asterina miniata</name>
    <dbReference type="NCBI Taxonomy" id="46514"/>
    <lineage>
        <taxon>Eukaryota</taxon>
        <taxon>Metazoa</taxon>
        <taxon>Echinodermata</taxon>
        <taxon>Eleutherozoa</taxon>
        <taxon>Asterozoa</taxon>
        <taxon>Asteroidea</taxon>
        <taxon>Valvatacea</taxon>
        <taxon>Valvatida</taxon>
        <taxon>Asterinidae</taxon>
        <taxon>Patiria</taxon>
    </lineage>
</organism>
<keyword evidence="11" id="KW-0752">Steroid biosynthesis</keyword>
<keyword evidence="5" id="KW-0444">Lipid biosynthesis</keyword>
<evidence type="ECO:0000256" key="17">
    <source>
        <dbReference type="ARBA" id="ARBA00023098"/>
    </source>
</evidence>
<evidence type="ECO:0000256" key="12">
    <source>
        <dbReference type="ARBA" id="ARBA00022989"/>
    </source>
</evidence>
<proteinExistence type="inferred from homology"/>
<evidence type="ECO:0000256" key="16">
    <source>
        <dbReference type="ARBA" id="ARBA00023027"/>
    </source>
</evidence>
<keyword evidence="14 34" id="KW-0560">Oxidoreductase</keyword>
<dbReference type="InterPro" id="IPR050177">
    <property type="entry name" value="Lipid_A_modif_metabolic_enz"/>
</dbReference>
<keyword evidence="15" id="KW-0756">Sterol biosynthesis</keyword>
<keyword evidence="7" id="KW-0551">Lipid droplet</keyword>
<evidence type="ECO:0000256" key="3">
    <source>
        <dbReference type="ARBA" id="ARBA00009219"/>
    </source>
</evidence>
<evidence type="ECO:0000256" key="14">
    <source>
        <dbReference type="ARBA" id="ARBA00023002"/>
    </source>
</evidence>
<comment type="catalytic activity">
    <reaction evidence="29">
        <text>4beta-methylzymosterol-4alpha-carboxylate + NADP(+) = 3-dehydro-4-methylzymosterol + CO2 + NADPH</text>
        <dbReference type="Rhea" id="RHEA:33447"/>
        <dbReference type="ChEBI" id="CHEBI:16526"/>
        <dbReference type="ChEBI" id="CHEBI:50593"/>
        <dbReference type="ChEBI" id="CHEBI:57783"/>
        <dbReference type="ChEBI" id="CHEBI:58349"/>
        <dbReference type="ChEBI" id="CHEBI:64925"/>
        <dbReference type="EC" id="1.1.1.170"/>
    </reaction>
    <physiologicalReaction direction="left-to-right" evidence="29">
        <dbReference type="Rhea" id="RHEA:33448"/>
    </physiologicalReaction>
</comment>
<evidence type="ECO:0000256" key="28">
    <source>
        <dbReference type="ARBA" id="ARBA00052650"/>
    </source>
</evidence>
<sequence length="395" mass="44013">MKLQKKKVPKTRLIGLLYTKSRDTAVESSTASHLCGRNSQNQQIINGNLVHLAADITMGKQCTVIGGCGFLGRHLVEGLQERGYTVNVFDIKSTFEDERVRFFIGDLCSKEELLPAVQGSEVVFNCASPPPSSNNKELFYKVNFDGTKNIIDTCKAAGVKKLVLTSSASVIYEGNDIENGNEDLPYASQPINYYTETKILQEQVVLEANSPDFHTVAIRPHGIFGPRDPQLVPTLVETARAGKTKFMIGDGKNLVDFTYVKNVAHGHILAAEKLGKDSPVCGKPYHITNDDPLPFWSFMSRLLVGLQYPPPKYHLPYALIYYLALFLQLVCWLLSPFVALKVTFTPMTVALAGTFHYYSCERAKRDMGYKPLVSLDEAIQKTIESYPHLRNPKAQ</sequence>
<dbReference type="EnsemblMetazoa" id="XM_038199602.1">
    <property type="protein sequence ID" value="XP_038055530.1"/>
    <property type="gene ID" value="LOC119727633"/>
</dbReference>
<evidence type="ECO:0000256" key="7">
    <source>
        <dbReference type="ARBA" id="ARBA00022677"/>
    </source>
</evidence>
<feature type="domain" description="3-beta hydroxysteroid dehydrogenase/isomerase" evidence="35">
    <location>
        <begin position="64"/>
        <end position="315"/>
    </location>
</feature>
<dbReference type="GO" id="GO:0005811">
    <property type="term" value="C:lipid droplet"/>
    <property type="evidence" value="ECO:0007669"/>
    <property type="project" value="UniProtKB-SubCell"/>
</dbReference>
<dbReference type="GO" id="GO:0006695">
    <property type="term" value="P:cholesterol biosynthetic process"/>
    <property type="evidence" value="ECO:0007669"/>
    <property type="project" value="UniProtKB-KW"/>
</dbReference>
<keyword evidence="18 34" id="KW-0472">Membrane</keyword>
<comment type="catalytic activity">
    <reaction evidence="27">
        <text>4beta-methylzymosterol-4alpha-carboxylate + NAD(+) = 3-dehydro-4-methylzymosterol + CO2 + NADH</text>
        <dbReference type="Rhea" id="RHEA:47160"/>
        <dbReference type="ChEBI" id="CHEBI:16526"/>
        <dbReference type="ChEBI" id="CHEBI:50593"/>
        <dbReference type="ChEBI" id="CHEBI:57540"/>
        <dbReference type="ChEBI" id="CHEBI:57945"/>
        <dbReference type="ChEBI" id="CHEBI:64925"/>
    </reaction>
    <physiologicalReaction direction="left-to-right" evidence="27">
        <dbReference type="Rhea" id="RHEA:47161"/>
    </physiologicalReaction>
</comment>
<evidence type="ECO:0000256" key="1">
    <source>
        <dbReference type="ARBA" id="ARBA00004389"/>
    </source>
</evidence>
<evidence type="ECO:0000256" key="15">
    <source>
        <dbReference type="ARBA" id="ARBA00023011"/>
    </source>
</evidence>
<comment type="catalytic activity">
    <reaction evidence="25">
        <text>4alpha-carboxy-4beta-methyl-5alpha-cholest-8-en-3beta-ol + NADP(+) = 4alpha-methyl-5alpha-cholest-8-en-3-one + CO2 + NADPH</text>
        <dbReference type="Rhea" id="RHEA:46828"/>
        <dbReference type="ChEBI" id="CHEBI:16526"/>
        <dbReference type="ChEBI" id="CHEBI:57783"/>
        <dbReference type="ChEBI" id="CHEBI:58349"/>
        <dbReference type="ChEBI" id="CHEBI:87047"/>
        <dbReference type="ChEBI" id="CHEBI:87050"/>
    </reaction>
    <physiologicalReaction direction="left-to-right" evidence="25">
        <dbReference type="Rhea" id="RHEA:46829"/>
    </physiologicalReaction>
</comment>
<keyword evidence="12 34" id="KW-1133">Transmembrane helix</keyword>
<keyword evidence="19" id="KW-1207">Sterol metabolism</keyword>
<evidence type="ECO:0000256" key="4">
    <source>
        <dbReference type="ARBA" id="ARBA00011738"/>
    </source>
</evidence>
<evidence type="ECO:0000256" key="2">
    <source>
        <dbReference type="ARBA" id="ARBA00004502"/>
    </source>
</evidence>
<comment type="catalytic activity">
    <reaction evidence="22">
        <text>4alpha-carboxy-5alpha-cholest-8-ene-3beta-ol + NADP(+) = 5alpha-cholest-8-en-3-one + CO2 + NADPH</text>
        <dbReference type="Rhea" id="RHEA:46848"/>
        <dbReference type="ChEBI" id="CHEBI:16526"/>
        <dbReference type="ChEBI" id="CHEBI:57783"/>
        <dbReference type="ChEBI" id="CHEBI:58349"/>
        <dbReference type="ChEBI" id="CHEBI:87055"/>
        <dbReference type="ChEBI" id="CHEBI:87056"/>
    </reaction>
    <physiologicalReaction direction="left-to-right" evidence="22">
        <dbReference type="Rhea" id="RHEA:46849"/>
    </physiologicalReaction>
</comment>
<keyword evidence="8 34" id="KW-0812">Transmembrane</keyword>
<evidence type="ECO:0000256" key="10">
    <source>
        <dbReference type="ARBA" id="ARBA00022824"/>
    </source>
</evidence>
<evidence type="ECO:0000256" key="11">
    <source>
        <dbReference type="ARBA" id="ARBA00022955"/>
    </source>
</evidence>
<dbReference type="RefSeq" id="XP_038055530.1">
    <property type="nucleotide sequence ID" value="XM_038199602.1"/>
</dbReference>
<dbReference type="OMA" id="STAHWFD"/>
<dbReference type="Pfam" id="PF01073">
    <property type="entry name" value="3Beta_HSD"/>
    <property type="match status" value="1"/>
</dbReference>
<dbReference type="Gene3D" id="3.40.50.720">
    <property type="entry name" value="NAD(P)-binding Rossmann-like Domain"/>
    <property type="match status" value="1"/>
</dbReference>
<dbReference type="FunFam" id="3.40.50.720:FF:000251">
    <property type="entry name" value="Sterol-4-alpha-carboxylate 3-dehydrogenase, decarboxylating"/>
    <property type="match status" value="1"/>
</dbReference>
<keyword evidence="16" id="KW-0520">NAD</keyword>
<dbReference type="GO" id="GO:0005789">
    <property type="term" value="C:endoplasmic reticulum membrane"/>
    <property type="evidence" value="ECO:0007669"/>
    <property type="project" value="UniProtKB-SubCell"/>
</dbReference>
<protein>
    <recommendedName>
        <fullName evidence="33">Sterol-4-alpha-carboxylate 3-dehydrogenase, decarboxylating</fullName>
        <ecNumber evidence="32">1.1.1.170</ecNumber>
    </recommendedName>
</protein>
<evidence type="ECO:0000259" key="35">
    <source>
        <dbReference type="Pfam" id="PF01073"/>
    </source>
</evidence>
<dbReference type="InterPro" id="IPR002225">
    <property type="entry name" value="3Beta_OHSteriod_DH/Estase"/>
</dbReference>
<dbReference type="CTD" id="50814"/>
<keyword evidence="20" id="KW-0753">Steroid metabolism</keyword>
<evidence type="ECO:0000256" key="19">
    <source>
        <dbReference type="ARBA" id="ARBA00023166"/>
    </source>
</evidence>
<evidence type="ECO:0000256" key="23">
    <source>
        <dbReference type="ARBA" id="ARBA00051034"/>
    </source>
</evidence>
<evidence type="ECO:0000313" key="36">
    <source>
        <dbReference type="EnsemblMetazoa" id="XP_038055530.1"/>
    </source>
</evidence>
<evidence type="ECO:0000256" key="21">
    <source>
        <dbReference type="ARBA" id="ARBA00050270"/>
    </source>
</evidence>
<evidence type="ECO:0000256" key="9">
    <source>
        <dbReference type="ARBA" id="ARBA00022778"/>
    </source>
</evidence>
<evidence type="ECO:0000256" key="8">
    <source>
        <dbReference type="ARBA" id="ARBA00022692"/>
    </source>
</evidence>
<evidence type="ECO:0000256" key="13">
    <source>
        <dbReference type="ARBA" id="ARBA00022990"/>
    </source>
</evidence>
<dbReference type="GeneID" id="119727633"/>
<evidence type="ECO:0000256" key="20">
    <source>
        <dbReference type="ARBA" id="ARBA00023221"/>
    </source>
</evidence>